<accession>A0AAN7XLC1</accession>
<evidence type="ECO:0000313" key="3">
    <source>
        <dbReference type="Proteomes" id="UP001346869"/>
    </source>
</evidence>
<reference evidence="2 3" key="2">
    <citation type="journal article" date="2023" name="Mol. Biol. Evol.">
        <title>Genomics of Secondarily Temperate Adaptation in the Only Non-Antarctic Icefish.</title>
        <authorList>
            <person name="Rivera-Colon A.G."/>
            <person name="Rayamajhi N."/>
            <person name="Minhas B.F."/>
            <person name="Madrigal G."/>
            <person name="Bilyk K.T."/>
            <person name="Yoon V."/>
            <person name="Hune M."/>
            <person name="Gregory S."/>
            <person name="Cheng C.H.C."/>
            <person name="Catchen J.M."/>
        </authorList>
    </citation>
    <scope>NUCLEOTIDE SEQUENCE [LARGE SCALE GENOMIC DNA]</scope>
    <source>
        <strain evidence="2">JMC-PN-2008</strain>
    </source>
</reference>
<comment type="caution">
    <text evidence="2">The sequence shown here is derived from an EMBL/GenBank/DDBJ whole genome shotgun (WGS) entry which is preliminary data.</text>
</comment>
<dbReference type="Proteomes" id="UP001346869">
    <property type="component" value="Unassembled WGS sequence"/>
</dbReference>
<dbReference type="AlphaFoldDB" id="A0AAN7XLC1"/>
<sequence length="68" mass="7377">MGLGGPGHRSGERAAAAATVGAPRLENNKKLPGSGSTVRRYSNSRQFRTYFPRLFSRHVGLEAAHRVN</sequence>
<gene>
    <name evidence="2" type="ORF">PBY51_018249</name>
</gene>
<feature type="region of interest" description="Disordered" evidence="1">
    <location>
        <begin position="1"/>
        <end position="40"/>
    </location>
</feature>
<organism evidence="2 3">
    <name type="scientific">Eleginops maclovinus</name>
    <name type="common">Patagonian blennie</name>
    <name type="synonym">Eleginus maclovinus</name>
    <dbReference type="NCBI Taxonomy" id="56733"/>
    <lineage>
        <taxon>Eukaryota</taxon>
        <taxon>Metazoa</taxon>
        <taxon>Chordata</taxon>
        <taxon>Craniata</taxon>
        <taxon>Vertebrata</taxon>
        <taxon>Euteleostomi</taxon>
        <taxon>Actinopterygii</taxon>
        <taxon>Neopterygii</taxon>
        <taxon>Teleostei</taxon>
        <taxon>Neoteleostei</taxon>
        <taxon>Acanthomorphata</taxon>
        <taxon>Eupercaria</taxon>
        <taxon>Perciformes</taxon>
        <taxon>Notothenioidei</taxon>
        <taxon>Eleginopidae</taxon>
        <taxon>Eleginops</taxon>
    </lineage>
</organism>
<dbReference type="EMBL" id="JAUZQC010000012">
    <property type="protein sequence ID" value="KAK5862899.1"/>
    <property type="molecule type" value="Genomic_DNA"/>
</dbReference>
<proteinExistence type="predicted"/>
<name>A0AAN7XLC1_ELEMC</name>
<evidence type="ECO:0000256" key="1">
    <source>
        <dbReference type="SAM" id="MobiDB-lite"/>
    </source>
</evidence>
<evidence type="ECO:0000313" key="2">
    <source>
        <dbReference type="EMBL" id="KAK5862899.1"/>
    </source>
</evidence>
<keyword evidence="3" id="KW-1185">Reference proteome</keyword>
<reference evidence="2 3" key="1">
    <citation type="journal article" date="2023" name="Genes (Basel)">
        <title>Chromosome-Level Genome Assembly and Circadian Gene Repertoire of the Patagonia Blennie Eleginops maclovinus-The Closest Ancestral Proxy of Antarctic Cryonotothenioids.</title>
        <authorList>
            <person name="Cheng C.C."/>
            <person name="Rivera-Colon A.G."/>
            <person name="Minhas B.F."/>
            <person name="Wilson L."/>
            <person name="Rayamajhi N."/>
            <person name="Vargas-Chacoff L."/>
            <person name="Catchen J.M."/>
        </authorList>
    </citation>
    <scope>NUCLEOTIDE SEQUENCE [LARGE SCALE GENOMIC DNA]</scope>
    <source>
        <strain evidence="2">JMC-PN-2008</strain>
    </source>
</reference>
<protein>
    <submittedName>
        <fullName evidence="2">Uncharacterized protein</fullName>
    </submittedName>
</protein>